<dbReference type="SMART" id="SM00028">
    <property type="entry name" value="TPR"/>
    <property type="match status" value="5"/>
</dbReference>
<keyword evidence="1" id="KW-0547">Nucleotide-binding</keyword>
<evidence type="ECO:0000313" key="5">
    <source>
        <dbReference type="Proteomes" id="UP000737171"/>
    </source>
</evidence>
<evidence type="ECO:0000256" key="2">
    <source>
        <dbReference type="ARBA" id="ARBA00022840"/>
    </source>
</evidence>
<keyword evidence="5" id="KW-1185">Reference proteome</keyword>
<evidence type="ECO:0000313" key="4">
    <source>
        <dbReference type="EMBL" id="NRF66359.1"/>
    </source>
</evidence>
<reference evidence="4 5" key="1">
    <citation type="submission" date="2020-05" db="EMBL/GenBank/DDBJ databases">
        <title>Aquincola sp. isolate from soil.</title>
        <authorList>
            <person name="Han J."/>
            <person name="Kim D.-U."/>
        </authorList>
    </citation>
    <scope>NUCLEOTIDE SEQUENCE [LARGE SCALE GENOMIC DNA]</scope>
    <source>
        <strain evidence="4 5">S2</strain>
    </source>
</reference>
<name>A0ABX2ECW6_9BURK</name>
<dbReference type="InterPro" id="IPR019734">
    <property type="entry name" value="TPR_rpt"/>
</dbReference>
<organism evidence="4 5">
    <name type="scientific">Pseudaquabacterium terrae</name>
    <dbReference type="NCBI Taxonomy" id="2732868"/>
    <lineage>
        <taxon>Bacteria</taxon>
        <taxon>Pseudomonadati</taxon>
        <taxon>Pseudomonadota</taxon>
        <taxon>Betaproteobacteria</taxon>
        <taxon>Burkholderiales</taxon>
        <taxon>Sphaerotilaceae</taxon>
        <taxon>Pseudaquabacterium</taxon>
    </lineage>
</organism>
<dbReference type="PANTHER" id="PTHR16305:SF35">
    <property type="entry name" value="TRANSCRIPTIONAL ACTIVATOR DOMAIN"/>
    <property type="match status" value="1"/>
</dbReference>
<dbReference type="RefSeq" id="WP_173121354.1">
    <property type="nucleotide sequence ID" value="NZ_JABRWJ010000002.1"/>
</dbReference>
<dbReference type="Pfam" id="PF03704">
    <property type="entry name" value="BTAD"/>
    <property type="match status" value="1"/>
</dbReference>
<accession>A0ABX2ECW6</accession>
<dbReference type="Gene3D" id="1.25.40.10">
    <property type="entry name" value="Tetratricopeptide repeat domain"/>
    <property type="match status" value="2"/>
</dbReference>
<dbReference type="SUPFAM" id="SSF52540">
    <property type="entry name" value="P-loop containing nucleoside triphosphate hydrolases"/>
    <property type="match status" value="1"/>
</dbReference>
<comment type="caution">
    <text evidence="4">The sequence shown here is derived from an EMBL/GenBank/DDBJ whole genome shotgun (WGS) entry which is preliminary data.</text>
</comment>
<dbReference type="PANTHER" id="PTHR16305">
    <property type="entry name" value="TESTICULAR SOLUBLE ADENYLYL CYCLASE"/>
    <property type="match status" value="1"/>
</dbReference>
<feature type="domain" description="Bacterial transcriptional activator" evidence="3">
    <location>
        <begin position="73"/>
        <end position="220"/>
    </location>
</feature>
<evidence type="ECO:0000256" key="1">
    <source>
        <dbReference type="ARBA" id="ARBA00022741"/>
    </source>
</evidence>
<proteinExistence type="predicted"/>
<keyword evidence="2" id="KW-0067">ATP-binding</keyword>
<sequence>MRAEPAPSPSLMLHLAGAPQLACEGGAPQPLATIDALLLAWLAIEGPTPRERLAGLLWPASSAEAARNALRQRLFRLRHALGGEAISGNRVLALAPGVLHDLHAASTLLGPLETDADGALADWLAAERRRRREAERQRLLQRIAVHEQGGQPAAALPLAEALVALDPLREDAQRCLVRLHYLAGDRAAALQAFDRCEQLLKHELGARPSPETLALLATIEAAQPAAPAAAAAAQRHRLPAALLRPPRLVGRAAELALLHGVLQRRGRLLLTGDAGLGKSRLLQALDEDPAGALVVAGRPGDALVPYATLARLLRGVQARWPALLDAAPQPAHLAPLLPELAGADEAPAPRGDQFIAALQAVLQAAQAQLAGLVLDDLHFADDASLQLLPELVAGGGAWVLSSRPPVDGTALGRALAELAAAGPLDTLALQPLDDAALAAMVDSLALPGWRGDALAPALRARSGGNPLFALETLKLAWCEGQPLDAGTLPCPRSVGQLIDTALTALSAPALRLARFAAIAGIDFAVPLAEQALGSDALQLADAWGELEARQVLRGTAFTHDLMHEGVLAGIPQVLACHAHGTVAQWLEAHAGEPARIAAHWEAAGEAARALPALRAAAERAHAALREPERVGFLLRAADIAEGHGQPDDAFAWVTQALEAHMNTMRDAAGLPLLDRLDRLARTTAQRANAAGQRAWYRSNLGDGAGAIEDGQRALALAAEIDDPALKASISQRLGTALAMAGRFDEALPQLRAAEPWVDANGSSDTAAEFHGNLAAVLDNLGRPLEAAPCHQRVIRATQALADHSFQATARANLAVSRLNAGDVAGAREQLALAQQLISSFGLQGASAAFIAALQAQAARASGAYREALQWCDDAEALLLRARSGWLPVVQMHRAQIWLDLAQPARAQQALQAAQLDGDAPARLRSRHALLQGRLKRALGRDAAADFDHALALAPMAGWPEQRLTIRIERAALLTPAAAAAELLAVAAEARALGLCGVALAAWLRAAALARRGDDAPRRVPETVAAAAQNASRSAQALMVANPALEPNQLYRAERWLGPAQAALARGDPAAAAALADEAWAWITDTAAHRVPEAQRDGYLHRHPVHDALARLRVLPARTRVIA</sequence>
<dbReference type="EMBL" id="JABRWJ010000002">
    <property type="protein sequence ID" value="NRF66359.1"/>
    <property type="molecule type" value="Genomic_DNA"/>
</dbReference>
<gene>
    <name evidence="4" type="ORF">HLB44_05115</name>
</gene>
<dbReference type="InterPro" id="IPR005158">
    <property type="entry name" value="BTAD"/>
</dbReference>
<dbReference type="SMART" id="SM01043">
    <property type="entry name" value="BTAD"/>
    <property type="match status" value="1"/>
</dbReference>
<dbReference type="Pfam" id="PF13191">
    <property type="entry name" value="AAA_16"/>
    <property type="match status" value="1"/>
</dbReference>
<dbReference type="InterPro" id="IPR041664">
    <property type="entry name" value="AAA_16"/>
</dbReference>
<protein>
    <submittedName>
        <fullName evidence="4">AAA family ATPase</fullName>
    </submittedName>
</protein>
<dbReference type="InterPro" id="IPR011990">
    <property type="entry name" value="TPR-like_helical_dom_sf"/>
</dbReference>
<dbReference type="InterPro" id="IPR027417">
    <property type="entry name" value="P-loop_NTPase"/>
</dbReference>
<dbReference type="Proteomes" id="UP000737171">
    <property type="component" value="Unassembled WGS sequence"/>
</dbReference>
<evidence type="ECO:0000259" key="3">
    <source>
        <dbReference type="SMART" id="SM01043"/>
    </source>
</evidence>
<dbReference type="SUPFAM" id="SSF48452">
    <property type="entry name" value="TPR-like"/>
    <property type="match status" value="2"/>
</dbReference>